<evidence type="ECO:0000313" key="3">
    <source>
        <dbReference type="Proteomes" id="UP000002320"/>
    </source>
</evidence>
<evidence type="ECO:0000313" key="2">
    <source>
        <dbReference type="EnsemblMetazoa" id="CPIJ016379-PA"/>
    </source>
</evidence>
<dbReference type="HOGENOM" id="CLU_2963055_0_0_1"/>
<dbReference type="AlphaFoldDB" id="B0XA38"/>
<dbReference type="EMBL" id="DS232562">
    <property type="protein sequence ID" value="EDS43503.1"/>
    <property type="molecule type" value="Genomic_DNA"/>
</dbReference>
<organism>
    <name type="scientific">Culex quinquefasciatus</name>
    <name type="common">Southern house mosquito</name>
    <name type="synonym">Culex pungens</name>
    <dbReference type="NCBI Taxonomy" id="7176"/>
    <lineage>
        <taxon>Eukaryota</taxon>
        <taxon>Metazoa</taxon>
        <taxon>Ecdysozoa</taxon>
        <taxon>Arthropoda</taxon>
        <taxon>Hexapoda</taxon>
        <taxon>Insecta</taxon>
        <taxon>Pterygota</taxon>
        <taxon>Neoptera</taxon>
        <taxon>Endopterygota</taxon>
        <taxon>Diptera</taxon>
        <taxon>Nematocera</taxon>
        <taxon>Culicoidea</taxon>
        <taxon>Culicidae</taxon>
        <taxon>Culicinae</taxon>
        <taxon>Culicini</taxon>
        <taxon>Culex</taxon>
        <taxon>Culex</taxon>
    </lineage>
</organism>
<protein>
    <submittedName>
        <fullName evidence="1 2">Uncharacterized protein</fullName>
    </submittedName>
</protein>
<evidence type="ECO:0000313" key="1">
    <source>
        <dbReference type="EMBL" id="EDS43503.1"/>
    </source>
</evidence>
<dbReference type="KEGG" id="cqu:CpipJ_CPIJ016379"/>
<dbReference type="EnsemblMetazoa" id="CPIJ016379-RA">
    <property type="protein sequence ID" value="CPIJ016379-PA"/>
    <property type="gene ID" value="CPIJ016379"/>
</dbReference>
<reference evidence="2" key="2">
    <citation type="submission" date="2021-02" db="UniProtKB">
        <authorList>
            <consortium name="EnsemblMetazoa"/>
        </authorList>
    </citation>
    <scope>IDENTIFICATION</scope>
    <source>
        <strain evidence="2">JHB</strain>
    </source>
</reference>
<dbReference type="Proteomes" id="UP000002320">
    <property type="component" value="Unassembled WGS sequence"/>
</dbReference>
<sequence length="59" mass="6560">MLQSGLDSIIMMQPIAASQSDLLAVRLDWGLCYWWLLAGPAGLRLLLELELDWSGAGWN</sequence>
<dbReference type="InParanoid" id="B0XA38"/>
<proteinExistence type="predicted"/>
<reference evidence="1" key="1">
    <citation type="submission" date="2007-03" db="EMBL/GenBank/DDBJ databases">
        <title>Annotation of Culex pipiens quinquefasciatus.</title>
        <authorList>
            <consortium name="The Broad Institute Genome Sequencing Platform"/>
            <person name="Atkinson P.W."/>
            <person name="Hemingway J."/>
            <person name="Christensen B.M."/>
            <person name="Higgs S."/>
            <person name="Kodira C."/>
            <person name="Hannick L."/>
            <person name="Megy K."/>
            <person name="O'Leary S."/>
            <person name="Pearson M."/>
            <person name="Haas B.J."/>
            <person name="Mauceli E."/>
            <person name="Wortman J.R."/>
            <person name="Lee N.H."/>
            <person name="Guigo R."/>
            <person name="Stanke M."/>
            <person name="Alvarado L."/>
            <person name="Amedeo P."/>
            <person name="Antoine C.H."/>
            <person name="Arensburger P."/>
            <person name="Bidwell S.L."/>
            <person name="Crawford M."/>
            <person name="Camaro F."/>
            <person name="Devon K."/>
            <person name="Engels R."/>
            <person name="Hammond M."/>
            <person name="Howarth C."/>
            <person name="Koehrsen M."/>
            <person name="Lawson D."/>
            <person name="Montgomery P."/>
            <person name="Nene V."/>
            <person name="Nusbaum C."/>
            <person name="Puiu D."/>
            <person name="Romero-Severson J."/>
            <person name="Severson D.W."/>
            <person name="Shumway M."/>
            <person name="Sisk P."/>
            <person name="Stolte C."/>
            <person name="Zeng Q."/>
            <person name="Eisenstadt E."/>
            <person name="Fraser-Liggett C."/>
            <person name="Strausberg R."/>
            <person name="Galagan J."/>
            <person name="Birren B."/>
            <person name="Collins F.H."/>
        </authorList>
    </citation>
    <scope>NUCLEOTIDE SEQUENCE [LARGE SCALE GENOMIC DNA]</scope>
    <source>
        <strain evidence="1">JHB</strain>
    </source>
</reference>
<name>B0XA38_CULQU</name>
<gene>
    <name evidence="2" type="primary">6049807</name>
    <name evidence="1" type="ORF">CpipJ_CPIJ016379</name>
</gene>
<keyword evidence="3" id="KW-1185">Reference proteome</keyword>
<dbReference type="VEuPathDB" id="VectorBase:CPIJ016379"/>
<accession>B0XA38</accession>